<evidence type="ECO:0000256" key="9">
    <source>
        <dbReference type="ARBA" id="ARBA00022909"/>
    </source>
</evidence>
<keyword evidence="7 14" id="KW-0418">Kinase</keyword>
<keyword evidence="9" id="KW-0289">Folate biosynthesis</keyword>
<dbReference type="UniPathway" id="UPA00077">
    <property type="reaction ID" value="UER00155"/>
</dbReference>
<dbReference type="GO" id="GO:0046656">
    <property type="term" value="P:folic acid biosynthetic process"/>
    <property type="evidence" value="ECO:0007669"/>
    <property type="project" value="UniProtKB-KW"/>
</dbReference>
<dbReference type="InterPro" id="IPR035907">
    <property type="entry name" value="Hppk_sf"/>
</dbReference>
<dbReference type="PANTHER" id="PTHR43071">
    <property type="entry name" value="2-AMINO-4-HYDROXY-6-HYDROXYMETHYLDIHYDROPTERIDINE PYROPHOSPHOKINASE"/>
    <property type="match status" value="1"/>
</dbReference>
<dbReference type="Gene3D" id="3.30.70.560">
    <property type="entry name" value="7,8-Dihydro-6-hydroxymethylpterin-pyrophosphokinase HPPK"/>
    <property type="match status" value="1"/>
</dbReference>
<dbReference type="AlphaFoldDB" id="A0A7X8SLH7"/>
<evidence type="ECO:0000256" key="5">
    <source>
        <dbReference type="ARBA" id="ARBA00022679"/>
    </source>
</evidence>
<keyword evidence="6" id="KW-0547">Nucleotide-binding</keyword>
<dbReference type="PROSITE" id="PS00794">
    <property type="entry name" value="HPPK"/>
    <property type="match status" value="1"/>
</dbReference>
<dbReference type="CDD" id="cd00483">
    <property type="entry name" value="HPPK"/>
    <property type="match status" value="1"/>
</dbReference>
<evidence type="ECO:0000256" key="12">
    <source>
        <dbReference type="ARBA" id="ARBA00033413"/>
    </source>
</evidence>
<dbReference type="Proteomes" id="UP000585050">
    <property type="component" value="Unassembled WGS sequence"/>
</dbReference>
<comment type="pathway">
    <text evidence="1">Cofactor biosynthesis; tetrahydrofolate biosynthesis; 2-amino-4-hydroxy-6-hydroxymethyl-7,8-dihydropteridine diphosphate from 7,8-dihydroneopterin triphosphate: step 4/4.</text>
</comment>
<evidence type="ECO:0000256" key="1">
    <source>
        <dbReference type="ARBA" id="ARBA00005051"/>
    </source>
</evidence>
<dbReference type="EC" id="2.7.6.3" evidence="3"/>
<dbReference type="SUPFAM" id="SSF55083">
    <property type="entry name" value="6-hydroxymethyl-7,8-dihydropterin pyrophosphokinase, HPPK"/>
    <property type="match status" value="1"/>
</dbReference>
<dbReference type="RefSeq" id="WP_168883156.1">
    <property type="nucleotide sequence ID" value="NZ_JABAIL010000004.1"/>
</dbReference>
<organism evidence="14 15">
    <name type="scientific">Flammeovirga agarivorans</name>
    <dbReference type="NCBI Taxonomy" id="2726742"/>
    <lineage>
        <taxon>Bacteria</taxon>
        <taxon>Pseudomonadati</taxon>
        <taxon>Bacteroidota</taxon>
        <taxon>Cytophagia</taxon>
        <taxon>Cytophagales</taxon>
        <taxon>Flammeovirgaceae</taxon>
        <taxon>Flammeovirga</taxon>
    </lineage>
</organism>
<keyword evidence="8" id="KW-0067">ATP-binding</keyword>
<comment type="function">
    <text evidence="10">Catalyzes the transfer of pyrophosphate from adenosine triphosphate (ATP) to 6-hydroxymethyl-7,8-dihydropterin, an enzymatic step in folate biosynthesis pathway.</text>
</comment>
<sequence>MTNSVVILLGANLGDKFSTMANAVEELKNSVGEISKISSIYETDAWGKEDQPSYLNQVVEVQTGISADDLIHITQDIENKLGRVRKEKWGARIIDIDILFYNHDIIDLENLKVPHPWLQERRFTLEPLTEILHNYIHPVLNLSIRDLLLQCDDPLEVKKLVKETNHPTY</sequence>
<evidence type="ECO:0000313" key="15">
    <source>
        <dbReference type="Proteomes" id="UP000585050"/>
    </source>
</evidence>
<keyword evidence="5 14" id="KW-0808">Transferase</keyword>
<proteinExistence type="inferred from homology"/>
<reference evidence="14 15" key="1">
    <citation type="submission" date="2020-04" db="EMBL/GenBank/DDBJ databases">
        <title>Flammeovirga sp. SR4, a novel species isolated from seawater.</title>
        <authorList>
            <person name="Wang X."/>
        </authorList>
    </citation>
    <scope>NUCLEOTIDE SEQUENCE [LARGE SCALE GENOMIC DNA]</scope>
    <source>
        <strain evidence="14 15">SR4</strain>
    </source>
</reference>
<dbReference type="PANTHER" id="PTHR43071:SF1">
    <property type="entry name" value="2-AMINO-4-HYDROXY-6-HYDROXYMETHYLDIHYDROPTERIDINE PYROPHOSPHOKINASE"/>
    <property type="match status" value="1"/>
</dbReference>
<evidence type="ECO:0000256" key="2">
    <source>
        <dbReference type="ARBA" id="ARBA00005810"/>
    </source>
</evidence>
<comment type="similarity">
    <text evidence="2">Belongs to the HPPK family.</text>
</comment>
<protein>
    <recommendedName>
        <fullName evidence="4">2-amino-4-hydroxy-6-hydroxymethyldihydropteridine pyrophosphokinase</fullName>
        <ecNumber evidence="3">2.7.6.3</ecNumber>
    </recommendedName>
    <alternativeName>
        <fullName evidence="11">6-hydroxymethyl-7,8-dihydropterin pyrophosphokinase</fullName>
    </alternativeName>
    <alternativeName>
        <fullName evidence="12">7,8-dihydro-6-hydroxymethylpterin-pyrophosphokinase</fullName>
    </alternativeName>
</protein>
<dbReference type="GO" id="GO:0005524">
    <property type="term" value="F:ATP binding"/>
    <property type="evidence" value="ECO:0007669"/>
    <property type="project" value="UniProtKB-KW"/>
</dbReference>
<dbReference type="EMBL" id="JABAIL010000004">
    <property type="protein sequence ID" value="NLR92445.1"/>
    <property type="molecule type" value="Genomic_DNA"/>
</dbReference>
<dbReference type="GO" id="GO:0003848">
    <property type="term" value="F:2-amino-4-hydroxy-6-hydroxymethyldihydropteridine diphosphokinase activity"/>
    <property type="evidence" value="ECO:0007669"/>
    <property type="project" value="UniProtKB-EC"/>
</dbReference>
<evidence type="ECO:0000256" key="3">
    <source>
        <dbReference type="ARBA" id="ARBA00013253"/>
    </source>
</evidence>
<evidence type="ECO:0000256" key="10">
    <source>
        <dbReference type="ARBA" id="ARBA00029409"/>
    </source>
</evidence>
<evidence type="ECO:0000256" key="4">
    <source>
        <dbReference type="ARBA" id="ARBA00016218"/>
    </source>
</evidence>
<comment type="caution">
    <text evidence="14">The sequence shown here is derived from an EMBL/GenBank/DDBJ whole genome shotgun (WGS) entry which is preliminary data.</text>
</comment>
<evidence type="ECO:0000256" key="7">
    <source>
        <dbReference type="ARBA" id="ARBA00022777"/>
    </source>
</evidence>
<evidence type="ECO:0000313" key="14">
    <source>
        <dbReference type="EMBL" id="NLR92445.1"/>
    </source>
</evidence>
<evidence type="ECO:0000256" key="8">
    <source>
        <dbReference type="ARBA" id="ARBA00022840"/>
    </source>
</evidence>
<gene>
    <name evidence="14" type="primary">folK</name>
    <name evidence="14" type="ORF">HGP29_14600</name>
</gene>
<dbReference type="InterPro" id="IPR000550">
    <property type="entry name" value="Hppk"/>
</dbReference>
<feature type="domain" description="7,8-dihydro-6-hydroxymethylpterin-pyrophosphokinase" evidence="13">
    <location>
        <begin position="88"/>
        <end position="99"/>
    </location>
</feature>
<dbReference type="Pfam" id="PF01288">
    <property type="entry name" value="HPPK"/>
    <property type="match status" value="1"/>
</dbReference>
<accession>A0A7X8SLH7</accession>
<evidence type="ECO:0000256" key="6">
    <source>
        <dbReference type="ARBA" id="ARBA00022741"/>
    </source>
</evidence>
<name>A0A7X8SLH7_9BACT</name>
<dbReference type="NCBIfam" id="TIGR01498">
    <property type="entry name" value="folK"/>
    <property type="match status" value="1"/>
</dbReference>
<evidence type="ECO:0000256" key="11">
    <source>
        <dbReference type="ARBA" id="ARBA00029766"/>
    </source>
</evidence>
<dbReference type="GO" id="GO:0016301">
    <property type="term" value="F:kinase activity"/>
    <property type="evidence" value="ECO:0007669"/>
    <property type="project" value="UniProtKB-KW"/>
</dbReference>
<evidence type="ECO:0000259" key="13">
    <source>
        <dbReference type="PROSITE" id="PS00794"/>
    </source>
</evidence>
<keyword evidence="15" id="KW-1185">Reference proteome</keyword>
<dbReference type="GO" id="GO:0046654">
    <property type="term" value="P:tetrahydrofolate biosynthetic process"/>
    <property type="evidence" value="ECO:0007669"/>
    <property type="project" value="UniProtKB-UniPathway"/>
</dbReference>